<dbReference type="PANTHER" id="PTHR21015:SF22">
    <property type="entry name" value="GLYCOSYLTRANSFERASE"/>
    <property type="match status" value="1"/>
</dbReference>
<protein>
    <submittedName>
        <fullName evidence="4">Polysaccharide biosynthesis protein</fullName>
    </submittedName>
</protein>
<comment type="caution">
    <text evidence="4">The sequence shown here is derived from an EMBL/GenBank/DDBJ whole genome shotgun (WGS) entry which is preliminary data.</text>
</comment>
<dbReference type="Pfam" id="PF04101">
    <property type="entry name" value="Glyco_tran_28_C"/>
    <property type="match status" value="1"/>
</dbReference>
<sequence length="370" mass="40060">MVVFRADASVQIGTGHVMRCLTLADELTRHGHSCRFICREHPGHLGDLIASKGYRVDLLPARNDNDLDMHGGKTDHYATWLGVSWEEDARETLEALSLQTTDWLVVDHYALDVNWERLVGKAVSNVMVIDDLANRAHECALLMDQNLGRVPSDYDDLLPEECSRLIGPRYALLRPEFSECRDRGLKHREQPELKRILISLGGVDQANVTGRVLDGLSASALPASTELDIILGASAPFLAEVQQQAARMRFKATVSVNVKDMAERMYLADLSIGAAGGTSWERCSLGLPAVLVVLAENQVAGAKALLESGAAKTISDPEQLASLLPSVLAGLAEPGLLYRMSESAAGITDGKGVLRVVKAMSAISRGGEEQ</sequence>
<proteinExistence type="predicted"/>
<feature type="active site" description="Proton acceptor" evidence="1">
    <location>
        <position position="16"/>
    </location>
</feature>
<dbReference type="STRING" id="1137280.D777_02007"/>
<accession>A0A072N3X7</accession>
<dbReference type="InterPro" id="IPR007235">
    <property type="entry name" value="Glyco_trans_28_C"/>
</dbReference>
<feature type="domain" description="Glycosyl transferase family 28 C-terminal" evidence="3">
    <location>
        <begin position="239"/>
        <end position="344"/>
    </location>
</feature>
<organism evidence="4 5">
    <name type="scientific">Marinobacter nitratireducens</name>
    <dbReference type="NCBI Taxonomy" id="1137280"/>
    <lineage>
        <taxon>Bacteria</taxon>
        <taxon>Pseudomonadati</taxon>
        <taxon>Pseudomonadota</taxon>
        <taxon>Gammaproteobacteria</taxon>
        <taxon>Pseudomonadales</taxon>
        <taxon>Marinobacteraceae</taxon>
        <taxon>Marinobacter</taxon>
    </lineage>
</organism>
<evidence type="ECO:0000256" key="2">
    <source>
        <dbReference type="PIRSR" id="PIRSR620023-2"/>
    </source>
</evidence>
<dbReference type="PANTHER" id="PTHR21015">
    <property type="entry name" value="UDP-N-ACETYLGLUCOSAMINE--N-ACETYLMURAMYL-(PENTAPEPTIDE) PYROPHOSPHORYL-UNDECAPRENOL N-ACETYLGLUCOSAMINE TRANSFERASE 1"/>
    <property type="match status" value="1"/>
</dbReference>
<feature type="binding site" evidence="2">
    <location>
        <position position="174"/>
    </location>
    <ligand>
        <name>substrate</name>
    </ligand>
</feature>
<dbReference type="Gene3D" id="3.40.50.2000">
    <property type="entry name" value="Glycogen Phosphorylase B"/>
    <property type="match status" value="1"/>
</dbReference>
<dbReference type="EMBL" id="ANIE01000005">
    <property type="protein sequence ID" value="KEF31658.1"/>
    <property type="molecule type" value="Genomic_DNA"/>
</dbReference>
<gene>
    <name evidence="4" type="ORF">D777_02007</name>
</gene>
<name>A0A072N3X7_9GAMM</name>
<keyword evidence="5" id="KW-1185">Reference proteome</keyword>
<dbReference type="Proteomes" id="UP000035057">
    <property type="component" value="Unassembled WGS sequence"/>
</dbReference>
<dbReference type="SUPFAM" id="SSF53756">
    <property type="entry name" value="UDP-Glycosyltransferase/glycogen phosphorylase"/>
    <property type="match status" value="1"/>
</dbReference>
<dbReference type="InterPro" id="IPR020023">
    <property type="entry name" value="PseG"/>
</dbReference>
<dbReference type="GO" id="GO:0016758">
    <property type="term" value="F:hexosyltransferase activity"/>
    <property type="evidence" value="ECO:0007669"/>
    <property type="project" value="InterPro"/>
</dbReference>
<evidence type="ECO:0000256" key="1">
    <source>
        <dbReference type="PIRSR" id="PIRSR620023-1"/>
    </source>
</evidence>
<feature type="binding site" evidence="2">
    <location>
        <position position="281"/>
    </location>
    <ligand>
        <name>substrate</name>
    </ligand>
</feature>
<dbReference type="PATRIC" id="fig|1137280.3.peg.1823"/>
<evidence type="ECO:0000313" key="4">
    <source>
        <dbReference type="EMBL" id="KEF31658.1"/>
    </source>
</evidence>
<dbReference type="NCBIfam" id="TIGR03590">
    <property type="entry name" value="PseG"/>
    <property type="match status" value="1"/>
</dbReference>
<dbReference type="AlphaFoldDB" id="A0A072N3X7"/>
<evidence type="ECO:0000313" key="5">
    <source>
        <dbReference type="Proteomes" id="UP000035057"/>
    </source>
</evidence>
<evidence type="ECO:0000259" key="3">
    <source>
        <dbReference type="Pfam" id="PF04101"/>
    </source>
</evidence>
<reference evidence="4 5" key="1">
    <citation type="submission" date="2012-12" db="EMBL/GenBank/DDBJ databases">
        <title>Genome assembly of Marinobacter sp. AK21.</title>
        <authorList>
            <person name="Khatri I."/>
            <person name="Kumar R."/>
            <person name="Vaidya B."/>
            <person name="Subramanian S."/>
            <person name="Pinnaka A."/>
        </authorList>
    </citation>
    <scope>NUCLEOTIDE SEQUENCE [LARGE SCALE GENOMIC DNA]</scope>
    <source>
        <strain evidence="4 5">AK21</strain>
    </source>
</reference>
<dbReference type="Gene3D" id="3.40.50.11190">
    <property type="match status" value="1"/>
</dbReference>